<dbReference type="PANTHER" id="PTHR37424">
    <property type="entry name" value="BACTERIOFERRITIN-ASSOCIATED FERREDOXIN"/>
    <property type="match status" value="1"/>
</dbReference>
<dbReference type="AlphaFoldDB" id="A0A346XXU2"/>
<dbReference type="KEGG" id="euz:DVS28_a2358"/>
<organism evidence="10 11">
    <name type="scientific">Euzebya pacifica</name>
    <dbReference type="NCBI Taxonomy" id="1608957"/>
    <lineage>
        <taxon>Bacteria</taxon>
        <taxon>Bacillati</taxon>
        <taxon>Actinomycetota</taxon>
        <taxon>Nitriliruptoria</taxon>
        <taxon>Euzebyales</taxon>
    </lineage>
</organism>
<evidence type="ECO:0000256" key="8">
    <source>
        <dbReference type="ARBA" id="ARBA00046332"/>
    </source>
</evidence>
<evidence type="ECO:0000256" key="4">
    <source>
        <dbReference type="ARBA" id="ARBA00022982"/>
    </source>
</evidence>
<dbReference type="InterPro" id="IPR052371">
    <property type="entry name" value="BFD-associated_ferredoxin"/>
</dbReference>
<dbReference type="PANTHER" id="PTHR37424:SF1">
    <property type="entry name" value="BACTERIOFERRITIN-ASSOCIATED FERREDOXIN"/>
    <property type="match status" value="1"/>
</dbReference>
<keyword evidence="2" id="KW-0001">2Fe-2S</keyword>
<accession>A0A346XXU2</accession>
<dbReference type="EMBL" id="CP031165">
    <property type="protein sequence ID" value="AXV07039.1"/>
    <property type="molecule type" value="Genomic_DNA"/>
</dbReference>
<dbReference type="InterPro" id="IPR007419">
    <property type="entry name" value="BFD-like_2Fe2S-bd_dom"/>
</dbReference>
<keyword evidence="3" id="KW-0479">Metal-binding</keyword>
<keyword evidence="6" id="KW-0411">Iron-sulfur</keyword>
<evidence type="ECO:0000313" key="10">
    <source>
        <dbReference type="EMBL" id="AXV07039.1"/>
    </source>
</evidence>
<evidence type="ECO:0000256" key="3">
    <source>
        <dbReference type="ARBA" id="ARBA00022723"/>
    </source>
</evidence>
<dbReference type="GO" id="GO:0051537">
    <property type="term" value="F:2 iron, 2 sulfur cluster binding"/>
    <property type="evidence" value="ECO:0007669"/>
    <property type="project" value="UniProtKB-KW"/>
</dbReference>
<dbReference type="Gene3D" id="1.10.10.1100">
    <property type="entry name" value="BFD-like [2Fe-2S]-binding domain"/>
    <property type="match status" value="1"/>
</dbReference>
<protein>
    <recommendedName>
        <fullName evidence="7">Bacterioferritin-associated ferredoxin</fullName>
    </recommendedName>
</protein>
<evidence type="ECO:0000256" key="2">
    <source>
        <dbReference type="ARBA" id="ARBA00022714"/>
    </source>
</evidence>
<dbReference type="InterPro" id="IPR041854">
    <property type="entry name" value="BFD-like_2Fe2S-bd_dom_sf"/>
</dbReference>
<evidence type="ECO:0000256" key="5">
    <source>
        <dbReference type="ARBA" id="ARBA00023004"/>
    </source>
</evidence>
<name>A0A346XXU2_9ACTN</name>
<keyword evidence="5" id="KW-0408">Iron</keyword>
<evidence type="ECO:0000313" key="11">
    <source>
        <dbReference type="Proteomes" id="UP000264006"/>
    </source>
</evidence>
<dbReference type="RefSeq" id="WP_114591597.1">
    <property type="nucleotide sequence ID" value="NZ_CP031165.1"/>
</dbReference>
<keyword evidence="11" id="KW-1185">Reference proteome</keyword>
<evidence type="ECO:0000256" key="7">
    <source>
        <dbReference type="ARBA" id="ARBA00039386"/>
    </source>
</evidence>
<comment type="similarity">
    <text evidence="8">Belongs to the Bfd family.</text>
</comment>
<feature type="domain" description="BFD-like [2Fe-2S]-binding" evidence="9">
    <location>
        <begin position="2"/>
        <end position="48"/>
    </location>
</feature>
<evidence type="ECO:0000256" key="6">
    <source>
        <dbReference type="ARBA" id="ARBA00023014"/>
    </source>
</evidence>
<keyword evidence="1" id="KW-0813">Transport</keyword>
<dbReference type="GO" id="GO:0046872">
    <property type="term" value="F:metal ion binding"/>
    <property type="evidence" value="ECO:0007669"/>
    <property type="project" value="UniProtKB-KW"/>
</dbReference>
<evidence type="ECO:0000256" key="1">
    <source>
        <dbReference type="ARBA" id="ARBA00022448"/>
    </source>
</evidence>
<reference evidence="10 11" key="1">
    <citation type="submission" date="2018-09" db="EMBL/GenBank/DDBJ databases">
        <title>Complete genome sequence of Euzebya sp. DY32-46 isolated from seawater of Pacific Ocean.</title>
        <authorList>
            <person name="Xu L."/>
            <person name="Wu Y.-H."/>
            <person name="Xu X.-W."/>
        </authorList>
    </citation>
    <scope>NUCLEOTIDE SEQUENCE [LARGE SCALE GENOMIC DNA]</scope>
    <source>
        <strain evidence="10 11">DY32-46</strain>
    </source>
</reference>
<sequence>MYVCQCKVVTDRQIEAAVAEGCTSVRQVAALTGAGTACGGCVPTLRNMVCGSCPSLATELPCDDAPVGEPVRAQLRTRGELTVTAGGAVRT</sequence>
<evidence type="ECO:0000259" key="9">
    <source>
        <dbReference type="Pfam" id="PF04324"/>
    </source>
</evidence>
<dbReference type="OrthoDB" id="9815350at2"/>
<dbReference type="Proteomes" id="UP000264006">
    <property type="component" value="Chromosome"/>
</dbReference>
<proteinExistence type="inferred from homology"/>
<keyword evidence="4" id="KW-0249">Electron transport</keyword>
<gene>
    <name evidence="10" type="ORF">DVS28_a2358</name>
</gene>
<dbReference type="Pfam" id="PF04324">
    <property type="entry name" value="Fer2_BFD"/>
    <property type="match status" value="1"/>
</dbReference>